<evidence type="ECO:0000256" key="7">
    <source>
        <dbReference type="SAM" id="Phobius"/>
    </source>
</evidence>
<comment type="subcellular location">
    <subcellularLocation>
        <location evidence="1">Cell envelope</location>
    </subcellularLocation>
</comment>
<accession>A0A1H0QV90</accession>
<evidence type="ECO:0000256" key="2">
    <source>
        <dbReference type="ARBA" id="ARBA00022448"/>
    </source>
</evidence>
<keyword evidence="4" id="KW-0479">Metal-binding</keyword>
<evidence type="ECO:0000313" key="10">
    <source>
        <dbReference type="Proteomes" id="UP000182412"/>
    </source>
</evidence>
<dbReference type="Gene3D" id="1.10.3820.10">
    <property type="entry name" value="Di-heme elbow motif domain"/>
    <property type="match status" value="1"/>
</dbReference>
<dbReference type="InterPro" id="IPR036280">
    <property type="entry name" value="Multihaem_cyt_sf"/>
</dbReference>
<evidence type="ECO:0000256" key="6">
    <source>
        <dbReference type="ARBA" id="ARBA00023004"/>
    </source>
</evidence>
<dbReference type="GO" id="GO:0046872">
    <property type="term" value="F:metal ion binding"/>
    <property type="evidence" value="ECO:0007669"/>
    <property type="project" value="UniProtKB-KW"/>
</dbReference>
<evidence type="ECO:0000313" key="9">
    <source>
        <dbReference type="EMBL" id="SDP20638.1"/>
    </source>
</evidence>
<proteinExistence type="predicted"/>
<feature type="domain" description="Tetrahaem cytochrome" evidence="8">
    <location>
        <begin position="103"/>
        <end position="161"/>
    </location>
</feature>
<evidence type="ECO:0000256" key="3">
    <source>
        <dbReference type="ARBA" id="ARBA00022617"/>
    </source>
</evidence>
<sequence length="179" mass="20301">MKALVKKALDFARQKPLYFVAGLFLLGAVGMLAMHQVEKIPQLACSPCHVMEPYVQGYHHEELLAHSHEKAGVACIDCHDNGMEDKIMETVWYVTDDFDDPPQKRAFDNEMCTKCHKVEDIIAKTNYKDGNPHDSHLGDLVCSDCHYSHEKSQAACQKCHNFEFLQNLPPEWAGKGEKK</sequence>
<keyword evidence="7" id="KW-0472">Membrane</keyword>
<dbReference type="GO" id="GO:0030313">
    <property type="term" value="C:cell envelope"/>
    <property type="evidence" value="ECO:0007669"/>
    <property type="project" value="UniProtKB-SubCell"/>
</dbReference>
<evidence type="ECO:0000259" key="8">
    <source>
        <dbReference type="Pfam" id="PF14537"/>
    </source>
</evidence>
<evidence type="ECO:0000256" key="4">
    <source>
        <dbReference type="ARBA" id="ARBA00022723"/>
    </source>
</evidence>
<dbReference type="InterPro" id="IPR038266">
    <property type="entry name" value="NapC/NirT_cytc_sf"/>
</dbReference>
<dbReference type="EMBL" id="FNJQ01000009">
    <property type="protein sequence ID" value="SDP20638.1"/>
    <property type="molecule type" value="Genomic_DNA"/>
</dbReference>
<protein>
    <submittedName>
        <fullName evidence="9">Cytochrome c3</fullName>
    </submittedName>
</protein>
<keyword evidence="2" id="KW-0813">Transport</keyword>
<dbReference type="AlphaFoldDB" id="A0A1H0QV90"/>
<dbReference type="RefSeq" id="WP_074571934.1">
    <property type="nucleotide sequence ID" value="NZ_FNJQ01000009.1"/>
</dbReference>
<feature type="transmembrane region" description="Helical" evidence="7">
    <location>
        <begin position="16"/>
        <end position="35"/>
    </location>
</feature>
<dbReference type="SUPFAM" id="SSF48695">
    <property type="entry name" value="Multiheme cytochromes"/>
    <property type="match status" value="1"/>
</dbReference>
<dbReference type="Pfam" id="PF14537">
    <property type="entry name" value="Cytochrom_c3_2"/>
    <property type="match status" value="1"/>
</dbReference>
<dbReference type="Gene3D" id="1.10.1130.10">
    <property type="entry name" value="Flavocytochrome C3, Chain A"/>
    <property type="match status" value="1"/>
</dbReference>
<dbReference type="OrthoDB" id="9791652at2"/>
<evidence type="ECO:0000256" key="1">
    <source>
        <dbReference type="ARBA" id="ARBA00004196"/>
    </source>
</evidence>
<keyword evidence="7" id="KW-0812">Transmembrane</keyword>
<dbReference type="InterPro" id="IPR012286">
    <property type="entry name" value="Tetrahaem_cytochrome"/>
</dbReference>
<name>A0A1H0QV90_SELRU</name>
<keyword evidence="5" id="KW-0249">Electron transport</keyword>
<keyword evidence="6" id="KW-0408">Iron</keyword>
<gene>
    <name evidence="9" type="ORF">SAMN05216366_10957</name>
</gene>
<keyword evidence="7" id="KW-1133">Transmembrane helix</keyword>
<evidence type="ECO:0000256" key="5">
    <source>
        <dbReference type="ARBA" id="ARBA00022982"/>
    </source>
</evidence>
<keyword evidence="3" id="KW-0349">Heme</keyword>
<dbReference type="Proteomes" id="UP000182412">
    <property type="component" value="Unassembled WGS sequence"/>
</dbReference>
<reference evidence="9 10" key="1">
    <citation type="submission" date="2016-10" db="EMBL/GenBank/DDBJ databases">
        <authorList>
            <person name="de Groot N.N."/>
        </authorList>
    </citation>
    <scope>NUCLEOTIDE SEQUENCE [LARGE SCALE GENOMIC DNA]</scope>
    <source>
        <strain evidence="9 10">S137</strain>
    </source>
</reference>
<organism evidence="9 10">
    <name type="scientific">Selenomonas ruminantium</name>
    <dbReference type="NCBI Taxonomy" id="971"/>
    <lineage>
        <taxon>Bacteria</taxon>
        <taxon>Bacillati</taxon>
        <taxon>Bacillota</taxon>
        <taxon>Negativicutes</taxon>
        <taxon>Selenomonadales</taxon>
        <taxon>Selenomonadaceae</taxon>
        <taxon>Selenomonas</taxon>
    </lineage>
</organism>